<keyword evidence="4 7" id="KW-0812">Transmembrane</keyword>
<comment type="caution">
    <text evidence="8">The sequence shown here is derived from an EMBL/GenBank/DDBJ whole genome shotgun (WGS) entry which is preliminary data.</text>
</comment>
<keyword evidence="9" id="KW-1185">Reference proteome</keyword>
<dbReference type="RefSeq" id="WP_169198189.1">
    <property type="nucleotide sequence ID" value="NZ_WTVH02000010.1"/>
</dbReference>
<dbReference type="InterPro" id="IPR002758">
    <property type="entry name" value="Cation_antiport_E"/>
</dbReference>
<evidence type="ECO:0000256" key="4">
    <source>
        <dbReference type="ARBA" id="ARBA00022692"/>
    </source>
</evidence>
<dbReference type="PANTHER" id="PTHR34584">
    <property type="entry name" value="NA(+)/H(+) ANTIPORTER SUBUNIT E1"/>
    <property type="match status" value="1"/>
</dbReference>
<dbReference type="PANTHER" id="PTHR34584:SF1">
    <property type="entry name" value="NA(+)_H(+) ANTIPORTER SUBUNIT E1"/>
    <property type="match status" value="1"/>
</dbReference>
<evidence type="ECO:0000256" key="3">
    <source>
        <dbReference type="ARBA" id="ARBA00022475"/>
    </source>
</evidence>
<dbReference type="EMBL" id="WTVH01000008">
    <property type="protein sequence ID" value="NMF92900.1"/>
    <property type="molecule type" value="Genomic_DNA"/>
</dbReference>
<evidence type="ECO:0000313" key="8">
    <source>
        <dbReference type="EMBL" id="NMF92900.1"/>
    </source>
</evidence>
<reference evidence="8" key="1">
    <citation type="submission" date="2019-12" db="EMBL/GenBank/DDBJ databases">
        <title>Comparative genomics gives insights into the taxonomy of the Azoarcus-Aromatoleum group and reveals separate origins of nif in the plant-associated Azoarcus and non-plant-associated Aromatoleum sub-groups.</title>
        <authorList>
            <person name="Lafos M."/>
            <person name="Maluk M."/>
            <person name="Batista M."/>
            <person name="Junghare M."/>
            <person name="Carmona M."/>
            <person name="Faoro H."/>
            <person name="Cruz L.M."/>
            <person name="Battistoni F."/>
            <person name="De Souza E."/>
            <person name="Pedrosa F."/>
            <person name="Chen W.-M."/>
            <person name="Poole P.S."/>
            <person name="Dixon R.A."/>
            <person name="James E.K."/>
        </authorList>
    </citation>
    <scope>NUCLEOTIDE SEQUENCE</scope>
    <source>
        <strain evidence="8">U120</strain>
    </source>
</reference>
<dbReference type="Proteomes" id="UP000601990">
    <property type="component" value="Unassembled WGS sequence"/>
</dbReference>
<name>A0ABX1MY36_9RHOO</name>
<gene>
    <name evidence="8" type="ORF">GO608_06125</name>
</gene>
<evidence type="ECO:0000256" key="2">
    <source>
        <dbReference type="ARBA" id="ARBA00006228"/>
    </source>
</evidence>
<evidence type="ECO:0000256" key="6">
    <source>
        <dbReference type="ARBA" id="ARBA00023136"/>
    </source>
</evidence>
<organism evidence="8 9">
    <name type="scientific">Aromatoleum buckelii</name>
    <dbReference type="NCBI Taxonomy" id="200254"/>
    <lineage>
        <taxon>Bacteria</taxon>
        <taxon>Pseudomonadati</taxon>
        <taxon>Pseudomonadota</taxon>
        <taxon>Betaproteobacteria</taxon>
        <taxon>Rhodocyclales</taxon>
        <taxon>Rhodocyclaceae</taxon>
        <taxon>Aromatoleum</taxon>
    </lineage>
</organism>
<keyword evidence="3" id="KW-1003">Cell membrane</keyword>
<evidence type="ECO:0000256" key="5">
    <source>
        <dbReference type="ARBA" id="ARBA00022989"/>
    </source>
</evidence>
<proteinExistence type="inferred from homology"/>
<keyword evidence="5 7" id="KW-1133">Transmembrane helix</keyword>
<comment type="similarity">
    <text evidence="2">Belongs to the CPA3 antiporters (TC 2.A.63) subunit E family.</text>
</comment>
<dbReference type="NCBIfam" id="NF006520">
    <property type="entry name" value="PRK08965.1-4"/>
    <property type="match status" value="1"/>
</dbReference>
<dbReference type="PIRSF" id="PIRSF019239">
    <property type="entry name" value="MrpE"/>
    <property type="match status" value="1"/>
</dbReference>
<evidence type="ECO:0000256" key="7">
    <source>
        <dbReference type="SAM" id="Phobius"/>
    </source>
</evidence>
<accession>A0ABX1MY36</accession>
<evidence type="ECO:0000256" key="1">
    <source>
        <dbReference type="ARBA" id="ARBA00004651"/>
    </source>
</evidence>
<protein>
    <submittedName>
        <fullName evidence="8">Na+/H+ antiporter subunit E</fullName>
    </submittedName>
</protein>
<comment type="subcellular location">
    <subcellularLocation>
        <location evidence="1">Cell membrane</location>
        <topology evidence="1">Multi-pass membrane protein</topology>
    </subcellularLocation>
</comment>
<sequence>MRRRVPVLPVFLLVMWLALNGSFAPAQIALGVLFAGLVTLAVAALRPVFAWPRRFDVAVRLFVVVLVDVIRSNIAVGRIILGASKRQPHVGFVKIPLELRDPHGLAVLAMIITGCPGSVWAGHDTESNVLTLHILDLQDEVTWIRTVKQRYERPLMEIFG</sequence>
<keyword evidence="6 7" id="KW-0472">Membrane</keyword>
<dbReference type="Pfam" id="PF01899">
    <property type="entry name" value="MNHE"/>
    <property type="match status" value="1"/>
</dbReference>
<feature type="transmembrane region" description="Helical" evidence="7">
    <location>
        <begin position="30"/>
        <end position="49"/>
    </location>
</feature>
<evidence type="ECO:0000313" key="9">
    <source>
        <dbReference type="Proteomes" id="UP000601990"/>
    </source>
</evidence>